<dbReference type="PANTHER" id="PTHR32552">
    <property type="entry name" value="FERRICHROME IRON RECEPTOR-RELATED"/>
    <property type="match status" value="1"/>
</dbReference>
<dbReference type="InterPro" id="IPR012910">
    <property type="entry name" value="Plug_dom"/>
</dbReference>
<gene>
    <name evidence="15" type="ORF">M9978_13070</name>
</gene>
<evidence type="ECO:0000256" key="1">
    <source>
        <dbReference type="ARBA" id="ARBA00004571"/>
    </source>
</evidence>
<evidence type="ECO:0000256" key="11">
    <source>
        <dbReference type="PROSITE-ProRule" id="PRU01360"/>
    </source>
</evidence>
<name>A0A9X2HPW7_9SPHN</name>
<evidence type="ECO:0000256" key="8">
    <source>
        <dbReference type="ARBA" id="ARBA00023077"/>
    </source>
</evidence>
<dbReference type="InterPro" id="IPR036942">
    <property type="entry name" value="Beta-barrel_TonB_sf"/>
</dbReference>
<evidence type="ECO:0000256" key="2">
    <source>
        <dbReference type="ARBA" id="ARBA00022448"/>
    </source>
</evidence>
<keyword evidence="4" id="KW-0410">Iron transport</keyword>
<comment type="subcellular location">
    <subcellularLocation>
        <location evidence="1 11">Cell outer membrane</location>
        <topology evidence="1 11">Multi-pass membrane protein</topology>
    </subcellularLocation>
</comment>
<feature type="domain" description="TonB-dependent receptor-like beta-barrel" evidence="13">
    <location>
        <begin position="228"/>
        <end position="663"/>
    </location>
</feature>
<evidence type="ECO:0000256" key="6">
    <source>
        <dbReference type="ARBA" id="ARBA00023004"/>
    </source>
</evidence>
<evidence type="ECO:0000313" key="15">
    <source>
        <dbReference type="EMBL" id="MCP3731358.1"/>
    </source>
</evidence>
<evidence type="ECO:0000313" key="16">
    <source>
        <dbReference type="Proteomes" id="UP001139451"/>
    </source>
</evidence>
<dbReference type="Pfam" id="PF07715">
    <property type="entry name" value="Plug"/>
    <property type="match status" value="1"/>
</dbReference>
<reference evidence="15" key="1">
    <citation type="submission" date="2022-05" db="EMBL/GenBank/DDBJ databases">
        <title>Sphingomonas sp. strain MG17 Genome sequencing and assembly.</title>
        <authorList>
            <person name="Kim I."/>
        </authorList>
    </citation>
    <scope>NUCLEOTIDE SEQUENCE</scope>
    <source>
        <strain evidence="15">MG17</strain>
    </source>
</reference>
<organism evidence="15 16">
    <name type="scientific">Sphingomonas tagetis</name>
    <dbReference type="NCBI Taxonomy" id="2949092"/>
    <lineage>
        <taxon>Bacteria</taxon>
        <taxon>Pseudomonadati</taxon>
        <taxon>Pseudomonadota</taxon>
        <taxon>Alphaproteobacteria</taxon>
        <taxon>Sphingomonadales</taxon>
        <taxon>Sphingomonadaceae</taxon>
        <taxon>Sphingomonas</taxon>
    </lineage>
</organism>
<comment type="caution">
    <text evidence="15">The sequence shown here is derived from an EMBL/GenBank/DDBJ whole genome shotgun (WGS) entry which is preliminary data.</text>
</comment>
<dbReference type="GO" id="GO:0006826">
    <property type="term" value="P:iron ion transport"/>
    <property type="evidence" value="ECO:0007669"/>
    <property type="project" value="UniProtKB-KW"/>
</dbReference>
<dbReference type="PROSITE" id="PS52016">
    <property type="entry name" value="TONB_DEPENDENT_REC_3"/>
    <property type="match status" value="1"/>
</dbReference>
<evidence type="ECO:0000256" key="3">
    <source>
        <dbReference type="ARBA" id="ARBA00022452"/>
    </source>
</evidence>
<evidence type="ECO:0000259" key="13">
    <source>
        <dbReference type="Pfam" id="PF00593"/>
    </source>
</evidence>
<feature type="domain" description="TonB-dependent receptor plug" evidence="14">
    <location>
        <begin position="18"/>
        <end position="123"/>
    </location>
</feature>
<dbReference type="EMBL" id="JAMLDX010000009">
    <property type="protein sequence ID" value="MCP3731358.1"/>
    <property type="molecule type" value="Genomic_DNA"/>
</dbReference>
<keyword evidence="10 11" id="KW-0998">Cell outer membrane</keyword>
<keyword evidence="3 11" id="KW-1134">Transmembrane beta strand</keyword>
<keyword evidence="6" id="KW-0408">Iron</keyword>
<keyword evidence="16" id="KW-1185">Reference proteome</keyword>
<keyword evidence="9 11" id="KW-0472">Membrane</keyword>
<evidence type="ECO:0000256" key="5">
    <source>
        <dbReference type="ARBA" id="ARBA00022692"/>
    </source>
</evidence>
<keyword evidence="5 11" id="KW-0812">Transmembrane</keyword>
<keyword evidence="15" id="KW-0675">Receptor</keyword>
<dbReference type="Pfam" id="PF00593">
    <property type="entry name" value="TonB_dep_Rec_b-barrel"/>
    <property type="match status" value="1"/>
</dbReference>
<dbReference type="InterPro" id="IPR039426">
    <property type="entry name" value="TonB-dep_rcpt-like"/>
</dbReference>
<proteinExistence type="inferred from homology"/>
<dbReference type="Proteomes" id="UP001139451">
    <property type="component" value="Unassembled WGS sequence"/>
</dbReference>
<sequence length="703" mass="75732">MQGIQEIIVTAERREQSIQRAPITIAVVGGEEGAKAGLSKVEDLTRLVTGMQIGAGGGNAQIYVRGVGDFSYSSLSNPGVAFNVDGVYVGRTDGMNGNFFDVERVEVLKGPQGTLYGRNSNGGSINLITKDPSFTGISGYVSGELGNYDLKSVAGALNLPLGETVAARIAFKLTDRDGYLSDGSLDDVKQSVRFKLRFQPSSDVSLRLSADYTHLGGVGGGYVLLPSRPGSDPWEGTADPAAIAYRDTFPGTSGPLAASDLTQDTTLWNLSAQLDWDLGFADLTILPAYRNVDTFSVGAPGFFYQSTLQAEQESLEVRLGNSSPGLTWVIGAFAYHDKIDGLNFIKASTVRSIRRNFYFPETKAGAVFGQATFGVTDGLRLIAGLRYTTENRTLTGRIVDARATPEVTLVNFGGERDFDGWTYKGGFEYDVAPQSMLYFTASKGFKAGGLNQTGVASRSVFEPEMLNAYELGMKNRLFDNRLQLNLSAFYWKYKDIQNQNVEIVPVEGPNFLFSNVGDATLFGGTIDAIFKPTSFDTFTASVEYTNSEYDSYAVTAPTIAYNPATNGCPVVDTSGGIVTKSCAGFQVARAPEWSGSASYQHVFDFGSSGQLAFVGSMQFSSARWIGVNFLPAERDPAYAIFNASLDYTSDDGRFSVGAFIRNIGKTAYITGGIQHPFRTGLIGANISEPRVFGVRASFKFGEE</sequence>
<protein>
    <submittedName>
        <fullName evidence="15">TonB-dependent receptor</fullName>
    </submittedName>
</protein>
<evidence type="ECO:0000256" key="10">
    <source>
        <dbReference type="ARBA" id="ARBA00023237"/>
    </source>
</evidence>
<evidence type="ECO:0000256" key="4">
    <source>
        <dbReference type="ARBA" id="ARBA00022496"/>
    </source>
</evidence>
<dbReference type="AlphaFoldDB" id="A0A9X2HPW7"/>
<keyword evidence="2 11" id="KW-0813">Transport</keyword>
<dbReference type="PANTHER" id="PTHR32552:SF81">
    <property type="entry name" value="TONB-DEPENDENT OUTER MEMBRANE RECEPTOR"/>
    <property type="match status" value="1"/>
</dbReference>
<dbReference type="InterPro" id="IPR000531">
    <property type="entry name" value="Beta-barrel_TonB"/>
</dbReference>
<dbReference type="Gene3D" id="2.40.170.20">
    <property type="entry name" value="TonB-dependent receptor, beta-barrel domain"/>
    <property type="match status" value="1"/>
</dbReference>
<evidence type="ECO:0000259" key="14">
    <source>
        <dbReference type="Pfam" id="PF07715"/>
    </source>
</evidence>
<evidence type="ECO:0000256" key="7">
    <source>
        <dbReference type="ARBA" id="ARBA00023065"/>
    </source>
</evidence>
<evidence type="ECO:0000256" key="9">
    <source>
        <dbReference type="ARBA" id="ARBA00023136"/>
    </source>
</evidence>
<keyword evidence="7" id="KW-0406">Ion transport</keyword>
<dbReference type="GO" id="GO:0009279">
    <property type="term" value="C:cell outer membrane"/>
    <property type="evidence" value="ECO:0007669"/>
    <property type="project" value="UniProtKB-SubCell"/>
</dbReference>
<keyword evidence="8 12" id="KW-0798">TonB box</keyword>
<comment type="similarity">
    <text evidence="11 12">Belongs to the TonB-dependent receptor family.</text>
</comment>
<dbReference type="SUPFAM" id="SSF56935">
    <property type="entry name" value="Porins"/>
    <property type="match status" value="1"/>
</dbReference>
<accession>A0A9X2HPW7</accession>
<evidence type="ECO:0000256" key="12">
    <source>
        <dbReference type="RuleBase" id="RU003357"/>
    </source>
</evidence>